<dbReference type="EMBL" id="CP125942">
    <property type="protein sequence ID" value="XAO45809.1"/>
    <property type="molecule type" value="Genomic_DNA"/>
</dbReference>
<dbReference type="PANTHER" id="PTHR37461:SF1">
    <property type="entry name" value="ANTI-SIGMA-K FACTOR RSKA"/>
    <property type="match status" value="1"/>
</dbReference>
<evidence type="ECO:0000256" key="4">
    <source>
        <dbReference type="ARBA" id="ARBA00022692"/>
    </source>
</evidence>
<name>A0AAU6WE54_9MICC</name>
<proteinExistence type="predicted"/>
<keyword evidence="4 11" id="KW-0812">Transmembrane</keyword>
<gene>
    <name evidence="13" type="ORF">QMQ05_15970</name>
</gene>
<evidence type="ECO:0000256" key="10">
    <source>
        <dbReference type="ARBA" id="ARBA00030803"/>
    </source>
</evidence>
<reference evidence="13 14" key="1">
    <citation type="submission" date="2023-05" db="EMBL/GenBank/DDBJ databases">
        <title>Glutamicibacter sp. B1, complete genome.</title>
        <authorList>
            <person name="Long Y.H."/>
            <person name="Fang T."/>
            <person name="Li X.Y."/>
        </authorList>
    </citation>
    <scope>NUCLEOTIDE SEQUENCE [LARGE SCALE GENOMIC DNA]</scope>
    <source>
        <strain evidence="13 14">B1</strain>
    </source>
</reference>
<evidence type="ECO:0000256" key="1">
    <source>
        <dbReference type="ARBA" id="ARBA00004167"/>
    </source>
</evidence>
<protein>
    <recommendedName>
        <fullName evidence="10">Regulator of SigK</fullName>
    </recommendedName>
    <alternativeName>
        <fullName evidence="9">Sigma-K anti-sigma factor RskA</fullName>
    </alternativeName>
</protein>
<dbReference type="InterPro" id="IPR041916">
    <property type="entry name" value="Anti_sigma_zinc_sf"/>
</dbReference>
<organism evidence="13 14">
    <name type="scientific">Glutamicibacter ectropisis</name>
    <dbReference type="NCBI Taxonomy" id="3046593"/>
    <lineage>
        <taxon>Bacteria</taxon>
        <taxon>Bacillati</taxon>
        <taxon>Actinomycetota</taxon>
        <taxon>Actinomycetes</taxon>
        <taxon>Micrococcales</taxon>
        <taxon>Micrococcaceae</taxon>
        <taxon>Glutamicibacter</taxon>
    </lineage>
</organism>
<accession>A0AAU6WE54</accession>
<evidence type="ECO:0000256" key="5">
    <source>
        <dbReference type="ARBA" id="ARBA00022989"/>
    </source>
</evidence>
<keyword evidence="5 11" id="KW-1133">Transmembrane helix</keyword>
<evidence type="ECO:0000313" key="13">
    <source>
        <dbReference type="EMBL" id="XAO45809.1"/>
    </source>
</evidence>
<keyword evidence="3" id="KW-1003">Cell membrane</keyword>
<dbReference type="RefSeq" id="WP_345471643.1">
    <property type="nucleotide sequence ID" value="NZ_CP125942.1"/>
</dbReference>
<keyword evidence="14" id="KW-1185">Reference proteome</keyword>
<evidence type="ECO:0000256" key="6">
    <source>
        <dbReference type="ARBA" id="ARBA00023015"/>
    </source>
</evidence>
<evidence type="ECO:0000313" key="14">
    <source>
        <dbReference type="Proteomes" id="UP001486888"/>
    </source>
</evidence>
<dbReference type="PANTHER" id="PTHR37461">
    <property type="entry name" value="ANTI-SIGMA-K FACTOR RSKA"/>
    <property type="match status" value="1"/>
</dbReference>
<dbReference type="Pfam" id="PF10099">
    <property type="entry name" value="RskA_C"/>
    <property type="match status" value="1"/>
</dbReference>
<evidence type="ECO:0000256" key="11">
    <source>
        <dbReference type="SAM" id="Phobius"/>
    </source>
</evidence>
<dbReference type="GO" id="GO:0006417">
    <property type="term" value="P:regulation of translation"/>
    <property type="evidence" value="ECO:0007669"/>
    <property type="project" value="TreeGrafter"/>
</dbReference>
<evidence type="ECO:0000256" key="7">
    <source>
        <dbReference type="ARBA" id="ARBA00023136"/>
    </source>
</evidence>
<dbReference type="KEGG" id="gey:QMQ05_15970"/>
<dbReference type="GO" id="GO:0005886">
    <property type="term" value="C:plasma membrane"/>
    <property type="evidence" value="ECO:0007669"/>
    <property type="project" value="UniProtKB-SubCell"/>
</dbReference>
<evidence type="ECO:0000256" key="8">
    <source>
        <dbReference type="ARBA" id="ARBA00023163"/>
    </source>
</evidence>
<sequence>MGKHKSRLFSGFALNALTQTVRDQALQSEANAATLEQELASLQQTAAYLALTVPEVKPPPRIKTYVMDAIRTVEQVPARIDETQCEHSATEARALLYPHNELAGSMQSAHRKPRKFFALAAGILLVASGGLGALAWNLNNQQQMDMVVQAMKSERDTMKQILSAQDMQSKSQTLDNGATIRLSYSAKSGVMAVSTHALPELPETKGYELWLISAEKAIPAGMLDPSSTSATAIITGSMEGITHFGITVEPATGSPAPTTEPILLQSL</sequence>
<dbReference type="GO" id="GO:0016989">
    <property type="term" value="F:sigma factor antagonist activity"/>
    <property type="evidence" value="ECO:0007669"/>
    <property type="project" value="TreeGrafter"/>
</dbReference>
<keyword evidence="6" id="KW-0805">Transcription regulation</keyword>
<comment type="subcellular location">
    <subcellularLocation>
        <location evidence="2">Cell membrane</location>
    </subcellularLocation>
    <subcellularLocation>
        <location evidence="1">Membrane</location>
        <topology evidence="1">Single-pass membrane protein</topology>
    </subcellularLocation>
</comment>
<feature type="domain" description="Anti-sigma K factor RskA C-terminal" evidence="12">
    <location>
        <begin position="117"/>
        <end position="262"/>
    </location>
</feature>
<keyword evidence="8" id="KW-0804">Transcription</keyword>
<dbReference type="InterPro" id="IPR018764">
    <property type="entry name" value="RskA_C"/>
</dbReference>
<evidence type="ECO:0000259" key="12">
    <source>
        <dbReference type="Pfam" id="PF10099"/>
    </source>
</evidence>
<dbReference type="Gene3D" id="1.10.10.1320">
    <property type="entry name" value="Anti-sigma factor, zinc-finger domain"/>
    <property type="match status" value="1"/>
</dbReference>
<keyword evidence="7 11" id="KW-0472">Membrane</keyword>
<dbReference type="AlphaFoldDB" id="A0AAU6WE54"/>
<evidence type="ECO:0000256" key="9">
    <source>
        <dbReference type="ARBA" id="ARBA00029829"/>
    </source>
</evidence>
<evidence type="ECO:0000256" key="2">
    <source>
        <dbReference type="ARBA" id="ARBA00004236"/>
    </source>
</evidence>
<dbReference type="InterPro" id="IPR051474">
    <property type="entry name" value="Anti-sigma-K/W_factor"/>
</dbReference>
<dbReference type="Proteomes" id="UP001486888">
    <property type="component" value="Chromosome"/>
</dbReference>
<feature type="transmembrane region" description="Helical" evidence="11">
    <location>
        <begin position="116"/>
        <end position="136"/>
    </location>
</feature>
<evidence type="ECO:0000256" key="3">
    <source>
        <dbReference type="ARBA" id="ARBA00022475"/>
    </source>
</evidence>